<keyword evidence="1" id="KW-0472">Membrane</keyword>
<gene>
    <name evidence="2" type="ORF">S7S_01815</name>
</gene>
<keyword evidence="3" id="KW-1185">Reference proteome</keyword>
<feature type="transmembrane region" description="Helical" evidence="1">
    <location>
        <begin position="73"/>
        <end position="92"/>
    </location>
</feature>
<dbReference type="PROSITE" id="PS51257">
    <property type="entry name" value="PROKAR_LIPOPROTEIN"/>
    <property type="match status" value="1"/>
</dbReference>
<dbReference type="KEGG" id="apac:S7S_01815"/>
<keyword evidence="1" id="KW-0812">Transmembrane</keyword>
<accession>A0A0B4XK37</accession>
<dbReference type="AlphaFoldDB" id="A0A0B4XK37"/>
<keyword evidence="1" id="KW-1133">Transmembrane helix</keyword>
<feature type="transmembrane region" description="Helical" evidence="1">
    <location>
        <begin position="38"/>
        <end position="61"/>
    </location>
</feature>
<dbReference type="OrthoDB" id="6077979at2"/>
<name>A0A0B4XK37_9GAMM</name>
<proteinExistence type="predicted"/>
<protein>
    <recommendedName>
        <fullName evidence="4">Transmembrane protein</fullName>
    </recommendedName>
</protein>
<feature type="transmembrane region" description="Helical" evidence="1">
    <location>
        <begin position="98"/>
        <end position="117"/>
    </location>
</feature>
<sequence length="130" mass="13801">MPWQSLRNALLFNAVFSFACGVALLAMPQTIAALLGEVPVMICQILGVGLVLFAAEVAWVGTRKPVSPLLAKLITAADVAWVVGSVVLVVAAAGFLNVWGQVLILDIALVTGFCAWCQWRNVKVDRPVVA</sequence>
<evidence type="ECO:0000313" key="2">
    <source>
        <dbReference type="EMBL" id="AJD46787.1"/>
    </source>
</evidence>
<dbReference type="RefSeq" id="WP_041025883.1">
    <property type="nucleotide sequence ID" value="NZ_CP004387.1"/>
</dbReference>
<organism evidence="2 3">
    <name type="scientific">Isoalcanivorax pacificus W11-5</name>
    <dbReference type="NCBI Taxonomy" id="391936"/>
    <lineage>
        <taxon>Bacteria</taxon>
        <taxon>Pseudomonadati</taxon>
        <taxon>Pseudomonadota</taxon>
        <taxon>Gammaproteobacteria</taxon>
        <taxon>Oceanospirillales</taxon>
        <taxon>Alcanivoracaceae</taxon>
        <taxon>Isoalcanivorax</taxon>
    </lineage>
</organism>
<evidence type="ECO:0008006" key="4">
    <source>
        <dbReference type="Google" id="ProtNLM"/>
    </source>
</evidence>
<reference evidence="2 3" key="1">
    <citation type="journal article" date="2012" name="J. Bacteriol.">
        <title>Genome sequence of an alkane-degrading bacterium, Alcanivorax pacificus type strain W11-5, isolated from deep sea sediment.</title>
        <authorList>
            <person name="Lai Q."/>
            <person name="Shao Z."/>
        </authorList>
    </citation>
    <scope>NUCLEOTIDE SEQUENCE [LARGE SCALE GENOMIC DNA]</scope>
    <source>
        <strain evidence="2 3">W11-5</strain>
    </source>
</reference>
<dbReference type="Proteomes" id="UP000006764">
    <property type="component" value="Chromosome"/>
</dbReference>
<dbReference type="EMBL" id="CP004387">
    <property type="protein sequence ID" value="AJD46787.1"/>
    <property type="molecule type" value="Genomic_DNA"/>
</dbReference>
<evidence type="ECO:0000256" key="1">
    <source>
        <dbReference type="SAM" id="Phobius"/>
    </source>
</evidence>
<dbReference type="STRING" id="391936.S7S_01815"/>
<evidence type="ECO:0000313" key="3">
    <source>
        <dbReference type="Proteomes" id="UP000006764"/>
    </source>
</evidence>
<dbReference type="HOGENOM" id="CLU_1933562_0_0_6"/>